<proteinExistence type="inferred from homology"/>
<evidence type="ECO:0000256" key="1">
    <source>
        <dbReference type="PROSITE-ProRule" id="PRU00285"/>
    </source>
</evidence>
<evidence type="ECO:0000313" key="4">
    <source>
        <dbReference type="EMBL" id="MCK8786539.1"/>
    </source>
</evidence>
<evidence type="ECO:0000256" key="2">
    <source>
        <dbReference type="RuleBase" id="RU003616"/>
    </source>
</evidence>
<name>A0A9X2BY28_9PROT</name>
<sequence length="162" mass="18277">MDVKGLMPWSRSRNLPASRFSGEDNPFLALHREMNRTFDDFLRGFDLPVAQGGWSGAWPHVELSETDKDVRVVAELPGLEEKDVELTLNDNVLTLKGEKKTENESPTYTERWHGKFQRSIQLGSEVDPDKIEASFKNGVLTVTLPKRPDSQNKAKRIAIKAG</sequence>
<dbReference type="InterPro" id="IPR031107">
    <property type="entry name" value="Small_HSP"/>
</dbReference>
<dbReference type="Pfam" id="PF00011">
    <property type="entry name" value="HSP20"/>
    <property type="match status" value="1"/>
</dbReference>
<dbReference type="RefSeq" id="WP_248668654.1">
    <property type="nucleotide sequence ID" value="NZ_JALPRX010000088.1"/>
</dbReference>
<protein>
    <submittedName>
        <fullName evidence="4">Hsp20/alpha crystallin family protein</fullName>
    </submittedName>
</protein>
<dbReference type="SUPFAM" id="SSF49764">
    <property type="entry name" value="HSP20-like chaperones"/>
    <property type="match status" value="1"/>
</dbReference>
<feature type="domain" description="SHSP" evidence="3">
    <location>
        <begin position="52"/>
        <end position="162"/>
    </location>
</feature>
<dbReference type="EMBL" id="JALPRX010000088">
    <property type="protein sequence ID" value="MCK8786539.1"/>
    <property type="molecule type" value="Genomic_DNA"/>
</dbReference>
<dbReference type="PANTHER" id="PTHR11527">
    <property type="entry name" value="HEAT-SHOCK PROTEIN 20 FAMILY MEMBER"/>
    <property type="match status" value="1"/>
</dbReference>
<accession>A0A9X2BY28</accession>
<dbReference type="InterPro" id="IPR002068">
    <property type="entry name" value="A-crystallin/Hsp20_dom"/>
</dbReference>
<dbReference type="CDD" id="cd06464">
    <property type="entry name" value="ACD_sHsps-like"/>
    <property type="match status" value="1"/>
</dbReference>
<dbReference type="Gene3D" id="2.60.40.790">
    <property type="match status" value="1"/>
</dbReference>
<evidence type="ECO:0000313" key="5">
    <source>
        <dbReference type="Proteomes" id="UP001139516"/>
    </source>
</evidence>
<dbReference type="PROSITE" id="PS01031">
    <property type="entry name" value="SHSP"/>
    <property type="match status" value="1"/>
</dbReference>
<dbReference type="AlphaFoldDB" id="A0A9X2BY28"/>
<comment type="caution">
    <text evidence="4">The sequence shown here is derived from an EMBL/GenBank/DDBJ whole genome shotgun (WGS) entry which is preliminary data.</text>
</comment>
<reference evidence="4" key="1">
    <citation type="submission" date="2022-04" db="EMBL/GenBank/DDBJ databases">
        <title>Roseomonas acroporae sp. nov., isolated from coral Acropora digitifera.</title>
        <authorList>
            <person name="Sun H."/>
        </authorList>
    </citation>
    <scope>NUCLEOTIDE SEQUENCE</scope>
    <source>
        <strain evidence="4">NAR14</strain>
    </source>
</reference>
<gene>
    <name evidence="4" type="ORF">M0638_19365</name>
</gene>
<organism evidence="4 5">
    <name type="scientific">Roseomonas acroporae</name>
    <dbReference type="NCBI Taxonomy" id="2937791"/>
    <lineage>
        <taxon>Bacteria</taxon>
        <taxon>Pseudomonadati</taxon>
        <taxon>Pseudomonadota</taxon>
        <taxon>Alphaproteobacteria</taxon>
        <taxon>Acetobacterales</taxon>
        <taxon>Roseomonadaceae</taxon>
        <taxon>Roseomonas</taxon>
    </lineage>
</organism>
<dbReference type="Proteomes" id="UP001139516">
    <property type="component" value="Unassembled WGS sequence"/>
</dbReference>
<comment type="similarity">
    <text evidence="1 2">Belongs to the small heat shock protein (HSP20) family.</text>
</comment>
<keyword evidence="5" id="KW-1185">Reference proteome</keyword>
<dbReference type="InterPro" id="IPR008978">
    <property type="entry name" value="HSP20-like_chaperone"/>
</dbReference>
<evidence type="ECO:0000259" key="3">
    <source>
        <dbReference type="PROSITE" id="PS01031"/>
    </source>
</evidence>